<dbReference type="EMBL" id="JANPWB010000014">
    <property type="protein sequence ID" value="KAJ1098521.1"/>
    <property type="molecule type" value="Genomic_DNA"/>
</dbReference>
<evidence type="ECO:0000256" key="1">
    <source>
        <dbReference type="SAM" id="MobiDB-lite"/>
    </source>
</evidence>
<evidence type="ECO:0000313" key="2">
    <source>
        <dbReference type="EMBL" id="KAJ1098521.1"/>
    </source>
</evidence>
<feature type="compositionally biased region" description="Low complexity" evidence="1">
    <location>
        <begin position="20"/>
        <end position="29"/>
    </location>
</feature>
<dbReference type="Proteomes" id="UP001066276">
    <property type="component" value="Chromosome 10"/>
</dbReference>
<proteinExistence type="predicted"/>
<name>A0AAV7M3Z1_PLEWA</name>
<reference evidence="2" key="1">
    <citation type="journal article" date="2022" name="bioRxiv">
        <title>Sequencing and chromosome-scale assembly of the giantPleurodeles waltlgenome.</title>
        <authorList>
            <person name="Brown T."/>
            <person name="Elewa A."/>
            <person name="Iarovenko S."/>
            <person name="Subramanian E."/>
            <person name="Araus A.J."/>
            <person name="Petzold A."/>
            <person name="Susuki M."/>
            <person name="Suzuki K.-i.T."/>
            <person name="Hayashi T."/>
            <person name="Toyoda A."/>
            <person name="Oliveira C."/>
            <person name="Osipova E."/>
            <person name="Leigh N.D."/>
            <person name="Simon A."/>
            <person name="Yun M.H."/>
        </authorList>
    </citation>
    <scope>NUCLEOTIDE SEQUENCE</scope>
    <source>
        <strain evidence="2">20211129_DDA</strain>
        <tissue evidence="2">Liver</tissue>
    </source>
</reference>
<feature type="region of interest" description="Disordered" evidence="1">
    <location>
        <begin position="1"/>
        <end position="40"/>
    </location>
</feature>
<organism evidence="2 3">
    <name type="scientific">Pleurodeles waltl</name>
    <name type="common">Iberian ribbed newt</name>
    <dbReference type="NCBI Taxonomy" id="8319"/>
    <lineage>
        <taxon>Eukaryota</taxon>
        <taxon>Metazoa</taxon>
        <taxon>Chordata</taxon>
        <taxon>Craniata</taxon>
        <taxon>Vertebrata</taxon>
        <taxon>Euteleostomi</taxon>
        <taxon>Amphibia</taxon>
        <taxon>Batrachia</taxon>
        <taxon>Caudata</taxon>
        <taxon>Salamandroidea</taxon>
        <taxon>Salamandridae</taxon>
        <taxon>Pleurodelinae</taxon>
        <taxon>Pleurodeles</taxon>
    </lineage>
</organism>
<keyword evidence="3" id="KW-1185">Reference proteome</keyword>
<evidence type="ECO:0000313" key="3">
    <source>
        <dbReference type="Proteomes" id="UP001066276"/>
    </source>
</evidence>
<gene>
    <name evidence="2" type="ORF">NDU88_003631</name>
</gene>
<comment type="caution">
    <text evidence="2">The sequence shown here is derived from an EMBL/GenBank/DDBJ whole genome shotgun (WGS) entry which is preliminary data.</text>
</comment>
<accession>A0AAV7M3Z1</accession>
<dbReference type="AlphaFoldDB" id="A0AAV7M3Z1"/>
<sequence>MLSALSPVSSRSDNTWGGKALRAGRQARSGGAGLRAVSPSCSTRRPCRCPGLVLSLSLPRQEVLDCG</sequence>
<protein>
    <submittedName>
        <fullName evidence="2">Uncharacterized protein</fullName>
    </submittedName>
</protein>
<feature type="compositionally biased region" description="Polar residues" evidence="1">
    <location>
        <begin position="1"/>
        <end position="15"/>
    </location>
</feature>